<sequence length="276" mass="31781">MSRHNHWTQRKSDWRHRTETRSIHCTSQRDSTTGNEFNEIDLQRLTDELTTMTRELTQPKNISLEEDSRVLINDIRVKVDIANEDSRWRSQANTGTIIAGGNGNGKGIDQLNYPTDVLVDKRDHSIIIADQGNRRVVKWFERSGTRPQILIDNIDCFGLAMDKEGFLYVSDREKSEVRRWKEEETEGIVVAGGNGEGDRLNQLNYPRFLFVDDEQTVYVSDWRNNRVMKWRRGATKGIIVAGGNGQGDRLNNCIILKDCSLIVGEKSMWQTVRIIE</sequence>
<dbReference type="InterPro" id="IPR011042">
    <property type="entry name" value="6-blade_b-propeller_TolB-like"/>
</dbReference>
<proteinExistence type="predicted"/>
<protein>
    <recommendedName>
        <fullName evidence="4">NHL repeat-containing protein</fullName>
    </recommendedName>
</protein>
<accession>A0ABP0T6W3</accession>
<reference evidence="2" key="1">
    <citation type="submission" date="2024-02" db="EMBL/GenBank/DDBJ databases">
        <authorList>
            <consortium name="ELIXIR-Norway"/>
            <consortium name="Elixir Norway"/>
        </authorList>
    </citation>
    <scope>NUCLEOTIDE SEQUENCE</scope>
</reference>
<dbReference type="InterPro" id="IPR050952">
    <property type="entry name" value="TRIM-NHL_E3_ligases"/>
</dbReference>
<evidence type="ECO:0000313" key="3">
    <source>
        <dbReference type="Proteomes" id="UP001497512"/>
    </source>
</evidence>
<evidence type="ECO:0008006" key="4">
    <source>
        <dbReference type="Google" id="ProtNLM"/>
    </source>
</evidence>
<gene>
    <name evidence="2" type="ORF">CSSPTR1EN2_LOCUS23991</name>
</gene>
<evidence type="ECO:0000256" key="1">
    <source>
        <dbReference type="SAM" id="MobiDB-lite"/>
    </source>
</evidence>
<feature type="compositionally biased region" description="Polar residues" evidence="1">
    <location>
        <begin position="23"/>
        <end position="34"/>
    </location>
</feature>
<dbReference type="Proteomes" id="UP001497512">
    <property type="component" value="Unassembled WGS sequence"/>
</dbReference>
<dbReference type="PANTHER" id="PTHR24104:SF25">
    <property type="entry name" value="PROTEIN LIN-41"/>
    <property type="match status" value="1"/>
</dbReference>
<feature type="region of interest" description="Disordered" evidence="1">
    <location>
        <begin position="1"/>
        <end position="34"/>
    </location>
</feature>
<comment type="caution">
    <text evidence="2">The sequence shown here is derived from an EMBL/GenBank/DDBJ whole genome shotgun (WGS) entry which is preliminary data.</text>
</comment>
<name>A0ABP0T6W3_9BRYO</name>
<evidence type="ECO:0000313" key="2">
    <source>
        <dbReference type="EMBL" id="CAK9188703.1"/>
    </source>
</evidence>
<dbReference type="Gene3D" id="2.120.10.30">
    <property type="entry name" value="TolB, C-terminal domain"/>
    <property type="match status" value="1"/>
</dbReference>
<organism evidence="2 3">
    <name type="scientific">Sphagnum troendelagicum</name>
    <dbReference type="NCBI Taxonomy" id="128251"/>
    <lineage>
        <taxon>Eukaryota</taxon>
        <taxon>Viridiplantae</taxon>
        <taxon>Streptophyta</taxon>
        <taxon>Embryophyta</taxon>
        <taxon>Bryophyta</taxon>
        <taxon>Sphagnophytina</taxon>
        <taxon>Sphagnopsida</taxon>
        <taxon>Sphagnales</taxon>
        <taxon>Sphagnaceae</taxon>
        <taxon>Sphagnum</taxon>
    </lineage>
</organism>
<keyword evidence="3" id="KW-1185">Reference proteome</keyword>
<dbReference type="SUPFAM" id="SSF101898">
    <property type="entry name" value="NHL repeat"/>
    <property type="match status" value="1"/>
</dbReference>
<dbReference type="PANTHER" id="PTHR24104">
    <property type="entry name" value="E3 UBIQUITIN-PROTEIN LIGASE NHLRC1-RELATED"/>
    <property type="match status" value="1"/>
</dbReference>
<dbReference type="EMBL" id="CAXANX010000012">
    <property type="protein sequence ID" value="CAK9188703.1"/>
    <property type="molecule type" value="Genomic_DNA"/>
</dbReference>
<feature type="compositionally biased region" description="Basic and acidic residues" evidence="1">
    <location>
        <begin position="10"/>
        <end position="22"/>
    </location>
</feature>